<dbReference type="Proteomes" id="UP000199639">
    <property type="component" value="Unassembled WGS sequence"/>
</dbReference>
<keyword evidence="6 8" id="KW-0472">Membrane</keyword>
<feature type="transmembrane region" description="Helical" evidence="8">
    <location>
        <begin position="128"/>
        <end position="147"/>
    </location>
</feature>
<dbReference type="STRING" id="1424659.SAMN05216368_109107"/>
<evidence type="ECO:0000256" key="2">
    <source>
        <dbReference type="ARBA" id="ARBA00022448"/>
    </source>
</evidence>
<evidence type="ECO:0000259" key="9">
    <source>
        <dbReference type="PROSITE" id="PS50850"/>
    </source>
</evidence>
<sequence>MNEIVSAPAVPTNSITLPGIASNHADQSRAAESRSSETRAAGSASTAASALPVRHDRRRWWALAVLMLPVLLVSIDNTVLNFALPAISTATLPSGVQLLWMVDIYPLVLAGLLVAMGSLGDRIGRRRLLMIGSAGFGVVSVFAAFAPSIEGLIIARAALGFFGAMLMPSTLSLLRSTFVDRDQRRLAIAIWATGFAAGSALGPVVGGILLEHFAWGSVFLIAVPVLLPLLVLAPILVTESRDPHPGRIDLLSIALSLGTMLPIVYGIKSIAEHGVTWITVAPIALGLGLGVWFVRRQLHVPNPMLDMGLFRRGAFSGAVGVNLLSVTALVGCLFFISQHLQLVLGLSPLNAGLVLVPGLAAMIVAGLLIVPIARRVRPSRVVPVALLVSVAGFASIALRGGAIDAFWIGVAFVLLGIGIGAAETVSNELIVATAPADKAGAASAVSETAYELGAVLGTAVLGTILTVSYRAAVLLPDGLSAADRLAAGETLGGAVSVAGHLSPVAGEQLLESARHAFDSGVGLTAWIGVALVLGAAVVALLSLRRAR</sequence>
<dbReference type="Gene3D" id="1.20.1720.10">
    <property type="entry name" value="Multidrug resistance protein D"/>
    <property type="match status" value="1"/>
</dbReference>
<dbReference type="PANTHER" id="PTHR42718:SF47">
    <property type="entry name" value="METHYL VIOLOGEN RESISTANCE PROTEIN SMVA"/>
    <property type="match status" value="1"/>
</dbReference>
<feature type="transmembrane region" description="Helical" evidence="8">
    <location>
        <begin position="60"/>
        <end position="84"/>
    </location>
</feature>
<dbReference type="EMBL" id="FNIB01000009">
    <property type="protein sequence ID" value="SDO03712.1"/>
    <property type="molecule type" value="Genomic_DNA"/>
</dbReference>
<feature type="transmembrane region" description="Helical" evidence="8">
    <location>
        <begin position="523"/>
        <end position="543"/>
    </location>
</feature>
<feature type="compositionally biased region" description="Basic and acidic residues" evidence="7">
    <location>
        <begin position="26"/>
        <end position="37"/>
    </location>
</feature>
<evidence type="ECO:0000256" key="3">
    <source>
        <dbReference type="ARBA" id="ARBA00022475"/>
    </source>
</evidence>
<keyword evidence="2" id="KW-0813">Transport</keyword>
<evidence type="ECO:0000256" key="8">
    <source>
        <dbReference type="SAM" id="Phobius"/>
    </source>
</evidence>
<evidence type="ECO:0000256" key="5">
    <source>
        <dbReference type="ARBA" id="ARBA00022989"/>
    </source>
</evidence>
<dbReference type="SUPFAM" id="SSF103473">
    <property type="entry name" value="MFS general substrate transporter"/>
    <property type="match status" value="1"/>
</dbReference>
<keyword evidence="4 8" id="KW-0812">Transmembrane</keyword>
<name>A0A5E9G0Y0_9MICO</name>
<dbReference type="InterPro" id="IPR020846">
    <property type="entry name" value="MFS_dom"/>
</dbReference>
<keyword evidence="5 8" id="KW-1133">Transmembrane helix</keyword>
<protein>
    <submittedName>
        <fullName evidence="10">MFS transporter, DHA2 family, multidrug resistance protein</fullName>
    </submittedName>
</protein>
<dbReference type="Pfam" id="PF07690">
    <property type="entry name" value="MFS_1"/>
    <property type="match status" value="1"/>
</dbReference>
<feature type="transmembrane region" description="Helical" evidence="8">
    <location>
        <begin position="250"/>
        <end position="268"/>
    </location>
</feature>
<accession>A0A5E9G0Y0</accession>
<dbReference type="CDD" id="cd17321">
    <property type="entry name" value="MFS_MMR_MDR_like"/>
    <property type="match status" value="1"/>
</dbReference>
<dbReference type="AlphaFoldDB" id="A0A5E9G0Y0"/>
<evidence type="ECO:0000256" key="6">
    <source>
        <dbReference type="ARBA" id="ARBA00023136"/>
    </source>
</evidence>
<feature type="transmembrane region" description="Helical" evidence="8">
    <location>
        <begin position="349"/>
        <end position="369"/>
    </location>
</feature>
<dbReference type="GO" id="GO:0022857">
    <property type="term" value="F:transmembrane transporter activity"/>
    <property type="evidence" value="ECO:0007669"/>
    <property type="project" value="InterPro"/>
</dbReference>
<evidence type="ECO:0000256" key="7">
    <source>
        <dbReference type="SAM" id="MobiDB-lite"/>
    </source>
</evidence>
<evidence type="ECO:0000313" key="11">
    <source>
        <dbReference type="Proteomes" id="UP000199639"/>
    </source>
</evidence>
<keyword evidence="3" id="KW-1003">Cell membrane</keyword>
<feature type="region of interest" description="Disordered" evidence="7">
    <location>
        <begin position="17"/>
        <end position="43"/>
    </location>
</feature>
<dbReference type="PROSITE" id="PS50850">
    <property type="entry name" value="MFS"/>
    <property type="match status" value="1"/>
</dbReference>
<feature type="transmembrane region" description="Helical" evidence="8">
    <location>
        <begin position="406"/>
        <end position="431"/>
    </location>
</feature>
<evidence type="ECO:0000256" key="1">
    <source>
        <dbReference type="ARBA" id="ARBA00004651"/>
    </source>
</evidence>
<dbReference type="InterPro" id="IPR036259">
    <property type="entry name" value="MFS_trans_sf"/>
</dbReference>
<evidence type="ECO:0000313" key="10">
    <source>
        <dbReference type="EMBL" id="SDO03712.1"/>
    </source>
</evidence>
<feature type="domain" description="Major facilitator superfamily (MFS) profile" evidence="9">
    <location>
        <begin position="62"/>
        <end position="547"/>
    </location>
</feature>
<feature type="transmembrane region" description="Helical" evidence="8">
    <location>
        <begin position="315"/>
        <end position="337"/>
    </location>
</feature>
<gene>
    <name evidence="10" type="ORF">SAMN05216368_109107</name>
</gene>
<feature type="transmembrane region" description="Helical" evidence="8">
    <location>
        <begin position="96"/>
        <end position="116"/>
    </location>
</feature>
<comment type="subcellular location">
    <subcellularLocation>
        <location evidence="1">Cell membrane</location>
        <topology evidence="1">Multi-pass membrane protein</topology>
    </subcellularLocation>
</comment>
<feature type="transmembrane region" description="Helical" evidence="8">
    <location>
        <begin position="186"/>
        <end position="209"/>
    </location>
</feature>
<proteinExistence type="predicted"/>
<feature type="transmembrane region" description="Helical" evidence="8">
    <location>
        <begin position="215"/>
        <end position="238"/>
    </location>
</feature>
<dbReference type="PANTHER" id="PTHR42718">
    <property type="entry name" value="MAJOR FACILITATOR SUPERFAMILY MULTIDRUG TRANSPORTER MFSC"/>
    <property type="match status" value="1"/>
</dbReference>
<dbReference type="InterPro" id="IPR011701">
    <property type="entry name" value="MFS"/>
</dbReference>
<evidence type="ECO:0000256" key="4">
    <source>
        <dbReference type="ARBA" id="ARBA00022692"/>
    </source>
</evidence>
<organism evidence="10 11">
    <name type="scientific">Cryobacterium flavum</name>
    <dbReference type="NCBI Taxonomy" id="1424659"/>
    <lineage>
        <taxon>Bacteria</taxon>
        <taxon>Bacillati</taxon>
        <taxon>Actinomycetota</taxon>
        <taxon>Actinomycetes</taxon>
        <taxon>Micrococcales</taxon>
        <taxon>Microbacteriaceae</taxon>
        <taxon>Cryobacterium</taxon>
    </lineage>
</organism>
<dbReference type="GO" id="GO:0005886">
    <property type="term" value="C:plasma membrane"/>
    <property type="evidence" value="ECO:0007669"/>
    <property type="project" value="UniProtKB-SubCell"/>
</dbReference>
<feature type="transmembrane region" description="Helical" evidence="8">
    <location>
        <begin position="381"/>
        <end position="400"/>
    </location>
</feature>
<feature type="transmembrane region" description="Helical" evidence="8">
    <location>
        <begin position="274"/>
        <end position="294"/>
    </location>
</feature>
<feature type="transmembrane region" description="Helical" evidence="8">
    <location>
        <begin position="452"/>
        <end position="472"/>
    </location>
</feature>
<feature type="transmembrane region" description="Helical" evidence="8">
    <location>
        <begin position="153"/>
        <end position="174"/>
    </location>
</feature>
<dbReference type="Gene3D" id="1.20.1250.20">
    <property type="entry name" value="MFS general substrate transporter like domains"/>
    <property type="match status" value="1"/>
</dbReference>
<reference evidence="10 11" key="1">
    <citation type="submission" date="2016-10" db="EMBL/GenBank/DDBJ databases">
        <authorList>
            <person name="Varghese N."/>
            <person name="Submissions S."/>
        </authorList>
    </citation>
    <scope>NUCLEOTIDE SEQUENCE [LARGE SCALE GENOMIC DNA]</scope>
    <source>
        <strain evidence="10 11">CGMCC 1.11215</strain>
    </source>
</reference>